<dbReference type="InterPro" id="IPR005665">
    <property type="entry name" value="SecF_bac"/>
</dbReference>
<dbReference type="InterPro" id="IPR022813">
    <property type="entry name" value="SecD/SecF_arch_bac"/>
</dbReference>
<accession>A0A2N5N963</accession>
<evidence type="ECO:0000256" key="12">
    <source>
        <dbReference type="HAMAP-Rule" id="MF_01464"/>
    </source>
</evidence>
<dbReference type="NCBIfam" id="TIGR00966">
    <property type="entry name" value="transloc_SecF"/>
    <property type="match status" value="1"/>
</dbReference>
<sequence>MPSKDKDLRNFKESKIDFVKYSKYFYLFAIVVTLGGIISLASLGLNYGVDFSSGSSVDVQSSKSLESQRAEIETFLTEGGYGKHNAPTFGQDRMTIRFDEVLSQDQENKLKTDLKAKFDPAASVEVNTVDVEIAREMQWNALKAMIVASIGIVLYMAIRFEWRFGLAAIVSLVHDAFLVISIFSVFRLEVNLPFIVAILTIIGYSINDTIVIFDRIRENLRFAKIKSPDDLRKLVNDSIWQTMTRSINTAVTVLFAAAALFVLGSESIRLFSLAILIGLFCGAYSSIFIASPLWLLMKSKSKQKQAPAGNPAAS</sequence>
<evidence type="ECO:0000313" key="15">
    <source>
        <dbReference type="Proteomes" id="UP000234789"/>
    </source>
</evidence>
<dbReference type="GO" id="GO:0065002">
    <property type="term" value="P:intracellular protein transmembrane transport"/>
    <property type="evidence" value="ECO:0007669"/>
    <property type="project" value="UniProtKB-UniRule"/>
</dbReference>
<dbReference type="AlphaFoldDB" id="A0A2N5N963"/>
<evidence type="ECO:0000256" key="4">
    <source>
        <dbReference type="ARBA" id="ARBA00022692"/>
    </source>
</evidence>
<evidence type="ECO:0000256" key="8">
    <source>
        <dbReference type="ARBA" id="ARBA00023136"/>
    </source>
</evidence>
<dbReference type="HAMAP" id="MF_01464_B">
    <property type="entry name" value="SecF_B"/>
    <property type="match status" value="1"/>
</dbReference>
<gene>
    <name evidence="12" type="primary">secF</name>
    <name evidence="14" type="ORF">B8V81_1121</name>
</gene>
<protein>
    <recommendedName>
        <fullName evidence="12">Protein-export membrane protein SecF</fullName>
    </recommendedName>
</protein>
<dbReference type="InterPro" id="IPR022646">
    <property type="entry name" value="SecD/SecF_CS"/>
</dbReference>
<evidence type="ECO:0000256" key="2">
    <source>
        <dbReference type="ARBA" id="ARBA00022448"/>
    </source>
</evidence>
<evidence type="ECO:0000256" key="1">
    <source>
        <dbReference type="ARBA" id="ARBA00004651"/>
    </source>
</evidence>
<dbReference type="GO" id="GO:0005886">
    <property type="term" value="C:plasma membrane"/>
    <property type="evidence" value="ECO:0007669"/>
    <property type="project" value="UniProtKB-SubCell"/>
</dbReference>
<keyword evidence="5 12" id="KW-0653">Protein transport</keyword>
<evidence type="ECO:0000313" key="14">
    <source>
        <dbReference type="EMBL" id="PLT46897.1"/>
    </source>
</evidence>
<evidence type="ECO:0000256" key="6">
    <source>
        <dbReference type="ARBA" id="ARBA00022989"/>
    </source>
</evidence>
<evidence type="ECO:0000256" key="9">
    <source>
        <dbReference type="ARBA" id="ARBA00059018"/>
    </source>
</evidence>
<keyword evidence="4 12" id="KW-0812">Transmembrane</keyword>
<dbReference type="Proteomes" id="UP000234789">
    <property type="component" value="Unassembled WGS sequence"/>
</dbReference>
<comment type="similarity">
    <text evidence="11">In the N-terminal section; belongs to the SecD/SecF family. SecD subfamily.</text>
</comment>
<dbReference type="RefSeq" id="WP_052332951.1">
    <property type="nucleotide sequence ID" value="NZ_BIMM01000011.1"/>
</dbReference>
<dbReference type="Pfam" id="PF02355">
    <property type="entry name" value="SecD_SecF_C"/>
    <property type="match status" value="1"/>
</dbReference>
<feature type="transmembrane region" description="Helical" evidence="12">
    <location>
        <begin position="165"/>
        <end position="186"/>
    </location>
</feature>
<feature type="transmembrane region" description="Helical" evidence="12">
    <location>
        <begin position="141"/>
        <end position="158"/>
    </location>
</feature>
<feature type="domain" description="Protein export membrane protein SecD/SecF C-terminal" evidence="13">
    <location>
        <begin position="113"/>
        <end position="299"/>
    </location>
</feature>
<comment type="subcellular location">
    <subcellularLocation>
        <location evidence="1 12">Cell membrane</location>
        <topology evidence="1 12">Multi-pass membrane protein</topology>
    </subcellularLocation>
</comment>
<organism evidence="14 15">
    <name type="scientific">Paenibacillus pasadenensis</name>
    <dbReference type="NCBI Taxonomy" id="217090"/>
    <lineage>
        <taxon>Bacteria</taxon>
        <taxon>Bacillati</taxon>
        <taxon>Bacillota</taxon>
        <taxon>Bacilli</taxon>
        <taxon>Bacillales</taxon>
        <taxon>Paenibacillaceae</taxon>
        <taxon>Paenibacillus</taxon>
    </lineage>
</organism>
<feature type="transmembrane region" description="Helical" evidence="12">
    <location>
        <begin position="192"/>
        <end position="213"/>
    </location>
</feature>
<dbReference type="InterPro" id="IPR022645">
    <property type="entry name" value="SecD/SecF_bac"/>
</dbReference>
<comment type="function">
    <text evidence="9 12">Part of the Sec protein translocase complex. Interacts with the SecYEG preprotein conducting channel. SecDF uses the proton motive force (PMF) to complete protein translocation after the ATP-dependent function of SecA.</text>
</comment>
<dbReference type="SUPFAM" id="SSF82866">
    <property type="entry name" value="Multidrug efflux transporter AcrB transmembrane domain"/>
    <property type="match status" value="1"/>
</dbReference>
<keyword evidence="6 12" id="KW-1133">Transmembrane helix</keyword>
<dbReference type="FunFam" id="1.20.1640.10:FF:000024">
    <property type="entry name" value="Multifunctional fusion protein"/>
    <property type="match status" value="1"/>
</dbReference>
<name>A0A2N5N963_9BACL</name>
<evidence type="ECO:0000256" key="10">
    <source>
        <dbReference type="ARBA" id="ARBA00060856"/>
    </source>
</evidence>
<comment type="similarity">
    <text evidence="12">Belongs to the SecD/SecF family. SecF subfamily.</text>
</comment>
<comment type="similarity">
    <text evidence="10">In the C-terminal section; belongs to the SecD/SecF family. SecF subfamily.</text>
</comment>
<dbReference type="NCBIfam" id="TIGR00916">
    <property type="entry name" value="2A0604s01"/>
    <property type="match status" value="1"/>
</dbReference>
<feature type="transmembrane region" description="Helical" evidence="12">
    <location>
        <begin position="247"/>
        <end position="264"/>
    </location>
</feature>
<dbReference type="GO" id="GO:0015450">
    <property type="term" value="F:protein-transporting ATPase activity"/>
    <property type="evidence" value="ECO:0007669"/>
    <property type="project" value="InterPro"/>
</dbReference>
<dbReference type="PANTHER" id="PTHR30081">
    <property type="entry name" value="PROTEIN-EXPORT MEMBRANE PROTEIN SEC"/>
    <property type="match status" value="1"/>
</dbReference>
<dbReference type="InterPro" id="IPR055344">
    <property type="entry name" value="SecD_SecF_C_bact"/>
</dbReference>
<evidence type="ECO:0000256" key="5">
    <source>
        <dbReference type="ARBA" id="ARBA00022927"/>
    </source>
</evidence>
<dbReference type="EMBL" id="NFEZ01000003">
    <property type="protein sequence ID" value="PLT46897.1"/>
    <property type="molecule type" value="Genomic_DNA"/>
</dbReference>
<reference evidence="14 15" key="1">
    <citation type="submission" date="2017-05" db="EMBL/GenBank/DDBJ databases">
        <title>Functional genome analysis of Paenibacillus pasadenensis strain R16: insights on endophytic life style and antifungal activity.</title>
        <authorList>
            <person name="Passera A."/>
            <person name="Marcolungo L."/>
            <person name="Casati P."/>
            <person name="Brasca M."/>
            <person name="Quaglino F."/>
            <person name="Delledonne M."/>
        </authorList>
    </citation>
    <scope>NUCLEOTIDE SEQUENCE [LARGE SCALE GENOMIC DNA]</scope>
    <source>
        <strain evidence="14 15">R16</strain>
    </source>
</reference>
<dbReference type="GO" id="GO:0043952">
    <property type="term" value="P:protein transport by the Sec complex"/>
    <property type="evidence" value="ECO:0007669"/>
    <property type="project" value="UniProtKB-UniRule"/>
</dbReference>
<comment type="caution">
    <text evidence="14">The sequence shown here is derived from an EMBL/GenBank/DDBJ whole genome shotgun (WGS) entry which is preliminary data.</text>
</comment>
<evidence type="ECO:0000259" key="13">
    <source>
        <dbReference type="Pfam" id="PF02355"/>
    </source>
</evidence>
<evidence type="ECO:0000256" key="3">
    <source>
        <dbReference type="ARBA" id="ARBA00022475"/>
    </source>
</evidence>
<keyword evidence="7 12" id="KW-0811">Translocation</keyword>
<keyword evidence="8 12" id="KW-0472">Membrane</keyword>
<keyword evidence="2 12" id="KW-0813">Transport</keyword>
<dbReference type="PRINTS" id="PR01755">
    <property type="entry name" value="SECFTRNLCASE"/>
</dbReference>
<feature type="transmembrane region" description="Helical" evidence="12">
    <location>
        <begin position="24"/>
        <end position="45"/>
    </location>
</feature>
<feature type="transmembrane region" description="Helical" evidence="12">
    <location>
        <begin position="270"/>
        <end position="296"/>
    </location>
</feature>
<proteinExistence type="inferred from homology"/>
<dbReference type="GO" id="GO:0006605">
    <property type="term" value="P:protein targeting"/>
    <property type="evidence" value="ECO:0007669"/>
    <property type="project" value="UniProtKB-UniRule"/>
</dbReference>
<keyword evidence="3 12" id="KW-1003">Cell membrane</keyword>
<dbReference type="Pfam" id="PF07549">
    <property type="entry name" value="Sec_GG"/>
    <property type="match status" value="1"/>
</dbReference>
<dbReference type="PANTHER" id="PTHR30081:SF8">
    <property type="entry name" value="PROTEIN TRANSLOCASE SUBUNIT SECF"/>
    <property type="match status" value="1"/>
</dbReference>
<keyword evidence="15" id="KW-1185">Reference proteome</keyword>
<comment type="subunit">
    <text evidence="12">Forms a complex with SecD. Part of the essential Sec protein translocation apparatus which comprises SecA, SecYEG and auxiliary proteins SecDF. Other proteins may also be involved.</text>
</comment>
<evidence type="ECO:0000256" key="7">
    <source>
        <dbReference type="ARBA" id="ARBA00023010"/>
    </source>
</evidence>
<evidence type="ECO:0000256" key="11">
    <source>
        <dbReference type="ARBA" id="ARBA00061053"/>
    </source>
</evidence>
<dbReference type="Gene3D" id="1.20.1640.10">
    <property type="entry name" value="Multidrug efflux transporter AcrB transmembrane domain"/>
    <property type="match status" value="1"/>
</dbReference>
<dbReference type="InterPro" id="IPR048634">
    <property type="entry name" value="SecD_SecF_C"/>
</dbReference>